<protein>
    <recommendedName>
        <fullName evidence="5">ICE2-domain-containing protein</fullName>
    </recommendedName>
</protein>
<feature type="transmembrane region" description="Helical" evidence="2">
    <location>
        <begin position="30"/>
        <end position="50"/>
    </location>
</feature>
<dbReference type="GO" id="GO:0048309">
    <property type="term" value="P:endoplasmic reticulum inheritance"/>
    <property type="evidence" value="ECO:0007669"/>
    <property type="project" value="TreeGrafter"/>
</dbReference>
<feature type="transmembrane region" description="Helical" evidence="2">
    <location>
        <begin position="62"/>
        <end position="88"/>
    </location>
</feature>
<dbReference type="OrthoDB" id="5577218at2759"/>
<feature type="transmembrane region" description="Helical" evidence="2">
    <location>
        <begin position="574"/>
        <end position="594"/>
    </location>
</feature>
<feature type="transmembrane region" description="Helical" evidence="2">
    <location>
        <begin position="7"/>
        <end position="24"/>
    </location>
</feature>
<feature type="compositionally biased region" description="Basic residues" evidence="1">
    <location>
        <begin position="477"/>
        <end position="487"/>
    </location>
</feature>
<keyword evidence="2" id="KW-0812">Transmembrane</keyword>
<keyword evidence="4" id="KW-1185">Reference proteome</keyword>
<dbReference type="STRING" id="215250.A0A316YKP2"/>
<dbReference type="GO" id="GO:0005789">
    <property type="term" value="C:endoplasmic reticulum membrane"/>
    <property type="evidence" value="ECO:0007669"/>
    <property type="project" value="TreeGrafter"/>
</dbReference>
<keyword evidence="2" id="KW-0472">Membrane</keyword>
<organism evidence="3 4">
    <name type="scientific">Acaromyces ingoldii</name>
    <dbReference type="NCBI Taxonomy" id="215250"/>
    <lineage>
        <taxon>Eukaryota</taxon>
        <taxon>Fungi</taxon>
        <taxon>Dikarya</taxon>
        <taxon>Basidiomycota</taxon>
        <taxon>Ustilaginomycotina</taxon>
        <taxon>Exobasidiomycetes</taxon>
        <taxon>Exobasidiales</taxon>
        <taxon>Cryptobasidiaceae</taxon>
        <taxon>Acaromyces</taxon>
    </lineage>
</organism>
<dbReference type="PANTHER" id="PTHR31726:SF2">
    <property type="entry name" value="PROTEIN ICE2"/>
    <property type="match status" value="1"/>
</dbReference>
<proteinExistence type="predicted"/>
<evidence type="ECO:0000256" key="1">
    <source>
        <dbReference type="SAM" id="MobiDB-lite"/>
    </source>
</evidence>
<feature type="region of interest" description="Disordered" evidence="1">
    <location>
        <begin position="109"/>
        <end position="128"/>
    </location>
</feature>
<evidence type="ECO:0000313" key="3">
    <source>
        <dbReference type="EMBL" id="PWN89208.1"/>
    </source>
</evidence>
<name>A0A316YKP2_9BASI</name>
<feature type="transmembrane region" description="Helical" evidence="2">
    <location>
        <begin position="252"/>
        <end position="274"/>
    </location>
</feature>
<dbReference type="InterPro" id="IPR013635">
    <property type="entry name" value="Ice2"/>
</dbReference>
<gene>
    <name evidence="3" type="ORF">FA10DRAFT_138193</name>
</gene>
<dbReference type="GO" id="GO:0097038">
    <property type="term" value="C:perinuclear endoplasmic reticulum"/>
    <property type="evidence" value="ECO:0007669"/>
    <property type="project" value="TreeGrafter"/>
</dbReference>
<dbReference type="GO" id="GO:0000921">
    <property type="term" value="P:septin ring assembly"/>
    <property type="evidence" value="ECO:0007669"/>
    <property type="project" value="TreeGrafter"/>
</dbReference>
<dbReference type="InParanoid" id="A0A316YKP2"/>
<feature type="compositionally biased region" description="Low complexity" evidence="1">
    <location>
        <begin position="511"/>
        <end position="526"/>
    </location>
</feature>
<feature type="transmembrane region" description="Helical" evidence="2">
    <location>
        <begin position="200"/>
        <end position="221"/>
    </location>
</feature>
<accession>A0A316YKP2</accession>
<dbReference type="GeneID" id="37039935"/>
<feature type="transmembrane region" description="Helical" evidence="2">
    <location>
        <begin position="543"/>
        <end position="562"/>
    </location>
</feature>
<feature type="compositionally biased region" description="Acidic residues" evidence="1">
    <location>
        <begin position="453"/>
        <end position="472"/>
    </location>
</feature>
<keyword evidence="2" id="KW-1133">Transmembrane helix</keyword>
<dbReference type="EMBL" id="KZ819637">
    <property type="protein sequence ID" value="PWN89208.1"/>
    <property type="molecule type" value="Genomic_DNA"/>
</dbReference>
<dbReference type="GO" id="GO:0032541">
    <property type="term" value="C:cortical endoplasmic reticulum"/>
    <property type="evidence" value="ECO:0007669"/>
    <property type="project" value="TreeGrafter"/>
</dbReference>
<sequence length="610" mass="66359">MALLHSIAVTFGRITTLLQVILYLPLTLDVAGQDAFLALSASLASYYAFLSTVRTLTRKTSLAWIGDFLAIFQFIVVPACLLVVFNVYSPPSESYFSNVNRRYGSMNLSPSAHQAQEPTPSTGRRLFGGPKGTPAPLVPSSSSASGYGSSNHLGLSDESPLSVMLHATLASAVSWTFFLARHVPPWWHMLLRLSSPVFSLLEGVATLLVIQVVGSFSRWMIASSLTRRPPTPRTAFFGWVQAVGSALTSAEFLQLFFLLLSALVYVISALALYVSFEGATRNRPGTAAATGAALSSTLWLTAIAFAVHRGNVIETSLMFAYVVWNVYQLSDSLSFTADPLALIRSIKVLDTSSPFLDFSGLLNLHLPPYLASLVELLVYALGQSARFIAAAGAALPKSVIVSLIYRLMVLYSASRILPLLKRQSAKGGWDGDGWASSSSSGADGTSDVTSSESESESESDGGTESDSSDSSDSDLHSRKKSSNKGKGKAREEDSLKNGTANEKKKWKQRRQYQQQQQQQGDAASRGRGQRRLRTRGIREEEPFGAFISLIVSYARLILIAVYSHLLLLDQSHMVYWRFLTVGITLFVWAFELLLGKDDNPDAAFAGSWRG</sequence>
<dbReference type="RefSeq" id="XP_025376406.1">
    <property type="nucleotide sequence ID" value="XM_025518019.1"/>
</dbReference>
<evidence type="ECO:0000313" key="4">
    <source>
        <dbReference type="Proteomes" id="UP000245768"/>
    </source>
</evidence>
<evidence type="ECO:0000256" key="2">
    <source>
        <dbReference type="SAM" id="Phobius"/>
    </source>
</evidence>
<feature type="transmembrane region" description="Helical" evidence="2">
    <location>
        <begin position="161"/>
        <end position="180"/>
    </location>
</feature>
<feature type="region of interest" description="Disordered" evidence="1">
    <location>
        <begin position="425"/>
        <end position="535"/>
    </location>
</feature>
<dbReference type="Proteomes" id="UP000245768">
    <property type="component" value="Unassembled WGS sequence"/>
</dbReference>
<reference evidence="3 4" key="1">
    <citation type="journal article" date="2018" name="Mol. Biol. Evol.">
        <title>Broad Genomic Sampling Reveals a Smut Pathogenic Ancestry of the Fungal Clade Ustilaginomycotina.</title>
        <authorList>
            <person name="Kijpornyongpan T."/>
            <person name="Mondo S.J."/>
            <person name="Barry K."/>
            <person name="Sandor L."/>
            <person name="Lee J."/>
            <person name="Lipzen A."/>
            <person name="Pangilinan J."/>
            <person name="LaButti K."/>
            <person name="Hainaut M."/>
            <person name="Henrissat B."/>
            <person name="Grigoriev I.V."/>
            <person name="Spatafora J.W."/>
            <person name="Aime M.C."/>
        </authorList>
    </citation>
    <scope>NUCLEOTIDE SEQUENCE [LARGE SCALE GENOMIC DNA]</scope>
    <source>
        <strain evidence="3 4">MCA 4198</strain>
    </source>
</reference>
<dbReference type="Pfam" id="PF08426">
    <property type="entry name" value="ICE2"/>
    <property type="match status" value="2"/>
</dbReference>
<feature type="transmembrane region" description="Helical" evidence="2">
    <location>
        <begin position="286"/>
        <end position="307"/>
    </location>
</feature>
<dbReference type="AlphaFoldDB" id="A0A316YKP2"/>
<feature type="compositionally biased region" description="Low complexity" evidence="1">
    <location>
        <begin position="432"/>
        <end position="452"/>
    </location>
</feature>
<evidence type="ECO:0008006" key="5">
    <source>
        <dbReference type="Google" id="ProtNLM"/>
    </source>
</evidence>
<dbReference type="PANTHER" id="PTHR31726">
    <property type="entry name" value="PROTEIN ICE2"/>
    <property type="match status" value="1"/>
</dbReference>
<feature type="compositionally biased region" description="Polar residues" evidence="1">
    <location>
        <begin position="109"/>
        <end position="122"/>
    </location>
</feature>